<evidence type="ECO:0000256" key="2">
    <source>
        <dbReference type="SAM" id="SignalP"/>
    </source>
</evidence>
<keyword evidence="5" id="KW-1185">Reference proteome</keyword>
<dbReference type="Pfam" id="PF13628">
    <property type="entry name" value="DUF4142"/>
    <property type="match status" value="1"/>
</dbReference>
<keyword evidence="2" id="KW-0732">Signal</keyword>
<dbReference type="AlphaFoldDB" id="A0A4R5BC07"/>
<dbReference type="RefSeq" id="WP_132198229.1">
    <property type="nucleotide sequence ID" value="NZ_SMKY01000062.1"/>
</dbReference>
<dbReference type="Proteomes" id="UP000295578">
    <property type="component" value="Unassembled WGS sequence"/>
</dbReference>
<feature type="compositionally biased region" description="Low complexity" evidence="1">
    <location>
        <begin position="225"/>
        <end position="235"/>
    </location>
</feature>
<gene>
    <name evidence="4" type="ORF">E1293_16205</name>
</gene>
<feature type="signal peptide" evidence="2">
    <location>
        <begin position="1"/>
        <end position="30"/>
    </location>
</feature>
<reference evidence="4 5" key="1">
    <citation type="submission" date="2019-03" db="EMBL/GenBank/DDBJ databases">
        <title>Draft genome sequences of novel Actinobacteria.</title>
        <authorList>
            <person name="Sahin N."/>
            <person name="Ay H."/>
            <person name="Saygin H."/>
        </authorList>
    </citation>
    <scope>NUCLEOTIDE SEQUENCE [LARGE SCALE GENOMIC DNA]</scope>
    <source>
        <strain evidence="4 5">DSM 45941</strain>
    </source>
</reference>
<comment type="caution">
    <text evidence="4">The sequence shown here is derived from an EMBL/GenBank/DDBJ whole genome shotgun (WGS) entry which is preliminary data.</text>
</comment>
<feature type="chain" id="PRO_5020331243" evidence="2">
    <location>
        <begin position="31"/>
        <end position="235"/>
    </location>
</feature>
<feature type="region of interest" description="Disordered" evidence="1">
    <location>
        <begin position="198"/>
        <end position="235"/>
    </location>
</feature>
<feature type="compositionally biased region" description="Pro residues" evidence="1">
    <location>
        <begin position="215"/>
        <end position="224"/>
    </location>
</feature>
<proteinExistence type="predicted"/>
<name>A0A4R5BC07_9ACTN</name>
<evidence type="ECO:0000256" key="1">
    <source>
        <dbReference type="SAM" id="MobiDB-lite"/>
    </source>
</evidence>
<organism evidence="4 5">
    <name type="scientific">Actinomadura darangshiensis</name>
    <dbReference type="NCBI Taxonomy" id="705336"/>
    <lineage>
        <taxon>Bacteria</taxon>
        <taxon>Bacillati</taxon>
        <taxon>Actinomycetota</taxon>
        <taxon>Actinomycetes</taxon>
        <taxon>Streptosporangiales</taxon>
        <taxon>Thermomonosporaceae</taxon>
        <taxon>Actinomadura</taxon>
    </lineage>
</organism>
<sequence length="235" mass="24506">MRTPLPGVAAACGLAAMLLLGACTATGRQASDGAAVAPSPADEAAQQSTVDTKWGPLGPADRDLIVRVRQAALWEIPVGRQAQRRAARTTTRRNLGEIARRHAGSDALARQAAVKLNVPLPDQPTPEQQSWLSEITGKSGNDYDRTAIARMRTADGLLYASIGAVRGSTRNTLVRAFAEKCEPAVRARLKLLEGTGFVTGDTLPDPPQVASAPLPGNPKQPASPAPAATALLAGR</sequence>
<protein>
    <submittedName>
        <fullName evidence="4">DUF4142 domain-containing protein</fullName>
    </submittedName>
</protein>
<feature type="compositionally biased region" description="Low complexity" evidence="1">
    <location>
        <begin position="34"/>
        <end position="45"/>
    </location>
</feature>
<dbReference type="PROSITE" id="PS51257">
    <property type="entry name" value="PROKAR_LIPOPROTEIN"/>
    <property type="match status" value="1"/>
</dbReference>
<dbReference type="InterPro" id="IPR025419">
    <property type="entry name" value="DUF4142"/>
</dbReference>
<dbReference type="OrthoDB" id="3674617at2"/>
<feature type="domain" description="DUF4142" evidence="3">
    <location>
        <begin position="60"/>
        <end position="190"/>
    </location>
</feature>
<evidence type="ECO:0000259" key="3">
    <source>
        <dbReference type="Pfam" id="PF13628"/>
    </source>
</evidence>
<feature type="region of interest" description="Disordered" evidence="1">
    <location>
        <begin position="32"/>
        <end position="53"/>
    </location>
</feature>
<accession>A0A4R5BC07</accession>
<dbReference type="EMBL" id="SMKY01000062">
    <property type="protein sequence ID" value="TDD82719.1"/>
    <property type="molecule type" value="Genomic_DNA"/>
</dbReference>
<evidence type="ECO:0000313" key="4">
    <source>
        <dbReference type="EMBL" id="TDD82719.1"/>
    </source>
</evidence>
<evidence type="ECO:0000313" key="5">
    <source>
        <dbReference type="Proteomes" id="UP000295578"/>
    </source>
</evidence>